<dbReference type="SUPFAM" id="SSF49599">
    <property type="entry name" value="TRAF domain-like"/>
    <property type="match status" value="1"/>
</dbReference>
<dbReference type="STRING" id="4565.A0A3B6U366"/>
<evidence type="ECO:0000256" key="2">
    <source>
        <dbReference type="ARBA" id="ARBA00022771"/>
    </source>
</evidence>
<feature type="domain" description="SIAH-type" evidence="6">
    <location>
        <begin position="113"/>
        <end position="171"/>
    </location>
</feature>
<dbReference type="InterPro" id="IPR013010">
    <property type="entry name" value="Znf_SIAH"/>
</dbReference>
<dbReference type="Gramene" id="TraesCSU02G178600.1">
    <property type="protein sequence ID" value="TraesCSU02G178600.1"/>
    <property type="gene ID" value="TraesCSU02G178600"/>
</dbReference>
<keyword evidence="3" id="KW-0862">Zinc</keyword>
<evidence type="ECO:0000256" key="4">
    <source>
        <dbReference type="ARBA" id="ARBA00024004"/>
    </source>
</evidence>
<dbReference type="PANTHER" id="PTHR46632">
    <property type="entry name" value="E3 UBIQUITIN-PROTEIN LIGASE SINA-LIKE 4"/>
    <property type="match status" value="1"/>
</dbReference>
<keyword evidence="2 5" id="KW-0863">Zinc-finger</keyword>
<evidence type="ECO:0000313" key="8">
    <source>
        <dbReference type="Proteomes" id="UP000019116"/>
    </source>
</evidence>
<dbReference type="OMA" id="TVECAHD"/>
<reference evidence="7" key="2">
    <citation type="submission" date="2018-10" db="UniProtKB">
        <authorList>
            <consortium name="EnsemblPlants"/>
        </authorList>
    </citation>
    <scope>IDENTIFICATION</scope>
</reference>
<sequence length="308" mass="33239">METGGGQSAKKQRLDLVLASPAPVKQEMLVLMHEAGEIVPAIQAPTKEAHLGLTVLQCHFCSRPLKPPVHQCNAGHLACGDCRGERPGNERQCQKCERGGGFDVHNTAMDAVVSAATVECAHDGCGLFITYHKLQDHQDACPFAPCKCPVPGCGFEGPPQTLPHHLTDVHPMPVQTIQYGKVLQLQVPVSEPRRLLFAEEDERVFLVVGGALGPSAPIAVSVVCIRAGASPPPHYTAKVWVNGPPSAVNGRVNTVRAEIEVTSTKEPDVLVVEELMTFLAVPPKMLAWDGPSRSRMVWLRIRIDKTSS</sequence>
<proteinExistence type="predicted"/>
<dbReference type="OrthoDB" id="605468at2759"/>
<keyword evidence="8" id="KW-1185">Reference proteome</keyword>
<dbReference type="UniPathway" id="UPA00143"/>
<name>A0A3B6U366_WHEAT</name>
<dbReference type="Proteomes" id="UP000019116">
    <property type="component" value="Chromosome Un"/>
</dbReference>
<evidence type="ECO:0000256" key="3">
    <source>
        <dbReference type="ARBA" id="ARBA00022833"/>
    </source>
</evidence>
<reference evidence="7" key="1">
    <citation type="submission" date="2018-08" db="EMBL/GenBank/DDBJ databases">
        <authorList>
            <person name="Rossello M."/>
        </authorList>
    </citation>
    <scope>NUCLEOTIDE SEQUENCE [LARGE SCALE GENOMIC DNA]</scope>
    <source>
        <strain evidence="7">cv. Chinese Spring</strain>
    </source>
</reference>
<dbReference type="Pfam" id="PF21361">
    <property type="entry name" value="Sina_ZnF"/>
    <property type="match status" value="1"/>
</dbReference>
<dbReference type="Gene3D" id="3.30.40.10">
    <property type="entry name" value="Zinc/RING finger domain, C3HC4 (zinc finger)"/>
    <property type="match status" value="1"/>
</dbReference>
<evidence type="ECO:0000313" key="7">
    <source>
        <dbReference type="EnsemblPlants" id="TraesCSU02G178600.1"/>
    </source>
</evidence>
<organism evidence="7">
    <name type="scientific">Triticum aestivum</name>
    <name type="common">Wheat</name>
    <dbReference type="NCBI Taxonomy" id="4565"/>
    <lineage>
        <taxon>Eukaryota</taxon>
        <taxon>Viridiplantae</taxon>
        <taxon>Streptophyta</taxon>
        <taxon>Embryophyta</taxon>
        <taxon>Tracheophyta</taxon>
        <taxon>Spermatophyta</taxon>
        <taxon>Magnoliopsida</taxon>
        <taxon>Liliopsida</taxon>
        <taxon>Poales</taxon>
        <taxon>Poaceae</taxon>
        <taxon>BOP clade</taxon>
        <taxon>Pooideae</taxon>
        <taxon>Triticodae</taxon>
        <taxon>Triticeae</taxon>
        <taxon>Triticinae</taxon>
        <taxon>Triticum</taxon>
    </lineage>
</organism>
<keyword evidence="1" id="KW-0479">Metal-binding</keyword>
<comment type="function">
    <text evidence="4">E3 ubiquitin-protein ligase that mediates ubiquitination and subsequent proteasomal degradation of target proteins. E3 ubiquitin ligases accept ubiquitin from an E2 ubiquitin-conjugating enzyme in the form of a thioester and then directly transfers the ubiquitin to targeted substrates. It probably triggers the ubiquitin-mediated degradation of different substrates.</text>
</comment>
<dbReference type="PANTHER" id="PTHR46632:SF18">
    <property type="entry name" value="OS01G0122200 PROTEIN"/>
    <property type="match status" value="1"/>
</dbReference>
<evidence type="ECO:0000259" key="6">
    <source>
        <dbReference type="PROSITE" id="PS51081"/>
    </source>
</evidence>
<dbReference type="Gramene" id="TraesCSU03G0246900.1">
    <property type="protein sequence ID" value="TraesCSU03G0246900.1.CDS"/>
    <property type="gene ID" value="TraesCSU03G0246900"/>
</dbReference>
<dbReference type="GO" id="GO:0016567">
    <property type="term" value="P:protein ubiquitination"/>
    <property type="evidence" value="ECO:0007669"/>
    <property type="project" value="UniProtKB-UniPathway"/>
</dbReference>
<dbReference type="InterPro" id="IPR044286">
    <property type="entry name" value="SINL_plant"/>
</dbReference>
<evidence type="ECO:0000256" key="1">
    <source>
        <dbReference type="ARBA" id="ARBA00022723"/>
    </source>
</evidence>
<accession>A0A3B6U366</accession>
<dbReference type="EnsemblPlants" id="TraesCSU02G178600.1">
    <property type="protein sequence ID" value="TraesCSU02G178600.1"/>
    <property type="gene ID" value="TraesCSU02G178600"/>
</dbReference>
<evidence type="ECO:0000256" key="5">
    <source>
        <dbReference type="PROSITE-ProRule" id="PRU00455"/>
    </source>
</evidence>
<dbReference type="AlphaFoldDB" id="A0A3B6U366"/>
<protein>
    <submittedName>
        <fullName evidence="7">E3 ubiquitin-protein ligase</fullName>
    </submittedName>
</protein>
<dbReference type="InterPro" id="IPR013083">
    <property type="entry name" value="Znf_RING/FYVE/PHD"/>
</dbReference>
<dbReference type="PROSITE" id="PS51081">
    <property type="entry name" value="ZF_SIAH"/>
    <property type="match status" value="1"/>
</dbReference>
<dbReference type="GO" id="GO:0008270">
    <property type="term" value="F:zinc ion binding"/>
    <property type="evidence" value="ECO:0007669"/>
    <property type="project" value="UniProtKB-KW"/>
</dbReference>